<reference evidence="1 2" key="1">
    <citation type="submission" date="2020-07" db="EMBL/GenBank/DDBJ databases">
        <title>Description of Limosilactobacillus balticus sp. nov., Limosilactobacillus agrestis sp. nov., Limosilactobacillus albertensis sp. nov., Limosilactobacillus rudii sp. nov., Limosilactobacillus fastidiosus sp. nov., five novel Limosilactobacillus species isolated from the vertebrate gastrointestinal tract, and proposal of 6 subspecies of Limosilactobacillus reuteri adapted to the gastrointestinal tract of specific vertebrate hosts.</title>
        <authorList>
            <person name="Li F."/>
            <person name="Cheng C."/>
            <person name="Zheng J."/>
            <person name="Quevedo R.M."/>
            <person name="Li J."/>
            <person name="Roos S."/>
            <person name="Gaenzle M.G."/>
            <person name="Walter J."/>
        </authorList>
    </citation>
    <scope>NUCLEOTIDE SEQUENCE [LARGE SCALE GENOMIC DNA]</scope>
    <source>
        <strain evidence="1 2">RRLNB_1_1</strain>
    </source>
</reference>
<evidence type="ECO:0000313" key="2">
    <source>
        <dbReference type="Proteomes" id="UP000518316"/>
    </source>
</evidence>
<dbReference type="AlphaFoldDB" id="A0A7W3TQB5"/>
<keyword evidence="2" id="KW-1185">Reference proteome</keyword>
<dbReference type="Proteomes" id="UP000518316">
    <property type="component" value="Unassembled WGS sequence"/>
</dbReference>
<proteinExistence type="predicted"/>
<dbReference type="EMBL" id="JACIVC010000013">
    <property type="protein sequence ID" value="MBB1068691.1"/>
    <property type="molecule type" value="Genomic_DNA"/>
</dbReference>
<organism evidence="1 2">
    <name type="scientific">Limosilactobacillus albertensis</name>
    <dbReference type="NCBI Taxonomy" id="2759752"/>
    <lineage>
        <taxon>Bacteria</taxon>
        <taxon>Bacillati</taxon>
        <taxon>Bacillota</taxon>
        <taxon>Bacilli</taxon>
        <taxon>Lactobacillales</taxon>
        <taxon>Lactobacillaceae</taxon>
        <taxon>Limosilactobacillus</taxon>
    </lineage>
</organism>
<sequence>MTQDDWREALKSADKFNDFIVDYFKKHKQLSGNYDIPAYYEHYTVKLDSNEGLIITLTTGMNQGGSSVLPYKQTEKMSIEDFRRLLLHKKFADEHMSLADVFQVLAGVPDKTDN</sequence>
<name>A0A7W3TQB5_9LACO</name>
<dbReference type="RefSeq" id="WP_182597441.1">
    <property type="nucleotide sequence ID" value="NZ_JACIVC010000013.1"/>
</dbReference>
<evidence type="ECO:0000313" key="1">
    <source>
        <dbReference type="EMBL" id="MBB1068691.1"/>
    </source>
</evidence>
<protein>
    <submittedName>
        <fullName evidence="1">Uncharacterized protein</fullName>
    </submittedName>
</protein>
<gene>
    <name evidence="1" type="ORF">H5S40_00540</name>
</gene>
<accession>A0A7W3TQB5</accession>
<comment type="caution">
    <text evidence="1">The sequence shown here is derived from an EMBL/GenBank/DDBJ whole genome shotgun (WGS) entry which is preliminary data.</text>
</comment>